<reference evidence="7" key="1">
    <citation type="submission" date="2010-08" db="EMBL/GenBank/DDBJ databases">
        <authorList>
            <consortium name="Caenorhabditis japonica Sequencing Consortium"/>
            <person name="Wilson R.K."/>
        </authorList>
    </citation>
    <scope>NUCLEOTIDE SEQUENCE [LARGE SCALE GENOMIC DNA]</scope>
    <source>
        <strain evidence="7">DF5081</strain>
    </source>
</reference>
<keyword evidence="2 3" id="KW-0694">RNA-binding</keyword>
<feature type="compositionally biased region" description="Low complexity" evidence="4">
    <location>
        <begin position="467"/>
        <end position="478"/>
    </location>
</feature>
<dbReference type="InterPro" id="IPR035979">
    <property type="entry name" value="RBD_domain_sf"/>
</dbReference>
<evidence type="ECO:0000313" key="7">
    <source>
        <dbReference type="Proteomes" id="UP000005237"/>
    </source>
</evidence>
<feature type="region of interest" description="Disordered" evidence="4">
    <location>
        <begin position="185"/>
        <end position="268"/>
    </location>
</feature>
<feature type="compositionally biased region" description="Low complexity" evidence="4">
    <location>
        <begin position="243"/>
        <end position="257"/>
    </location>
</feature>
<feature type="compositionally biased region" description="Basic and acidic residues" evidence="4">
    <location>
        <begin position="31"/>
        <end position="44"/>
    </location>
</feature>
<dbReference type="InterPro" id="IPR012677">
    <property type="entry name" value="Nucleotide-bd_a/b_plait_sf"/>
</dbReference>
<dbReference type="SUPFAM" id="SSF54928">
    <property type="entry name" value="RNA-binding domain, RBD"/>
    <property type="match status" value="2"/>
</dbReference>
<feature type="compositionally biased region" description="Basic and acidic residues" evidence="4">
    <location>
        <begin position="440"/>
        <end position="449"/>
    </location>
</feature>
<feature type="region of interest" description="Disordered" evidence="4">
    <location>
        <begin position="435"/>
        <end position="517"/>
    </location>
</feature>
<sequence>MVPKSVPTQPASTGGNLFGELSGSSDDDSDGEQKKKDKEEKRPMLSDSDAESRGSLNDLQGIVMANPDEIADENVEEEEEELVHDVEAQSGRVQLEYSEDAPYFVRMPNFLSVATHPFDQEHYEEDEDDDQVKLDDEGRNRLKLRALNSVSDNIHEIYTYYVQFEREEGSLAELDLCLDRVNSQVSHRAVRPQKKQQPERKEVEKKETKRSAGGEPIVKKVKDNDGGFKAPLPPSASPNRKISPSGVATSSSSTRTTPAPPAVLAASGTEDARTVFVSNLEFTTTEDDIKAVLEGVVEVRLARKAHTDQSHRGFAYVVLATEELARRALGNDRVMVKGRPMFISINDPQKRVGFKYAAALEKSKVFVRNVHFQATDDELVELFSQFGSISSVRRVTHRDGKPKGVAYVDFKTEEDAQKCVTTPEKLMLRERELAVALSDPPRKEARGKSAPEPPVENGPRKGHAGMLRLLPRAVATRPAPAPQNTARPPDAMDTSDGQPSAPKPLSNDQFRQLLLKK</sequence>
<evidence type="ECO:0000313" key="6">
    <source>
        <dbReference type="EnsemblMetazoa" id="CJA17143.1"/>
    </source>
</evidence>
<dbReference type="Pfam" id="PF04004">
    <property type="entry name" value="Leo1"/>
    <property type="match status" value="1"/>
</dbReference>
<dbReference type="GO" id="GO:0016593">
    <property type="term" value="C:Cdc73/Paf1 complex"/>
    <property type="evidence" value="ECO:0007669"/>
    <property type="project" value="InterPro"/>
</dbReference>
<dbReference type="Pfam" id="PF00076">
    <property type="entry name" value="RRM_1"/>
    <property type="match status" value="2"/>
</dbReference>
<organism evidence="6 7">
    <name type="scientific">Caenorhabditis japonica</name>
    <dbReference type="NCBI Taxonomy" id="281687"/>
    <lineage>
        <taxon>Eukaryota</taxon>
        <taxon>Metazoa</taxon>
        <taxon>Ecdysozoa</taxon>
        <taxon>Nematoda</taxon>
        <taxon>Chromadorea</taxon>
        <taxon>Rhabditida</taxon>
        <taxon>Rhabditina</taxon>
        <taxon>Rhabditomorpha</taxon>
        <taxon>Rhabditoidea</taxon>
        <taxon>Rhabditidae</taxon>
        <taxon>Peloderinae</taxon>
        <taxon>Caenorhabditis</taxon>
    </lineage>
</organism>
<dbReference type="SMART" id="SM00360">
    <property type="entry name" value="RRM"/>
    <property type="match status" value="2"/>
</dbReference>
<feature type="region of interest" description="Disordered" evidence="4">
    <location>
        <begin position="1"/>
        <end position="70"/>
    </location>
</feature>
<feature type="compositionally biased region" description="Polar residues" evidence="4">
    <location>
        <begin position="1"/>
        <end position="15"/>
    </location>
</feature>
<keyword evidence="7" id="KW-1185">Reference proteome</keyword>
<evidence type="ECO:0000256" key="3">
    <source>
        <dbReference type="PROSITE-ProRule" id="PRU00176"/>
    </source>
</evidence>
<dbReference type="Pfam" id="PF05391">
    <property type="entry name" value="Lsm_interact"/>
    <property type="match status" value="1"/>
</dbReference>
<keyword evidence="1" id="KW-0677">Repeat</keyword>
<evidence type="ECO:0000256" key="1">
    <source>
        <dbReference type="ARBA" id="ARBA00022737"/>
    </source>
</evidence>
<dbReference type="Proteomes" id="UP000005237">
    <property type="component" value="Unassembled WGS sequence"/>
</dbReference>
<dbReference type="InterPro" id="IPR008669">
    <property type="entry name" value="LSM_interact"/>
</dbReference>
<protein>
    <recommendedName>
        <fullName evidence="5">RRM domain-containing protein</fullName>
    </recommendedName>
</protein>
<name>A0A8R1I4Z5_CAEJA</name>
<evidence type="ECO:0000256" key="4">
    <source>
        <dbReference type="SAM" id="MobiDB-lite"/>
    </source>
</evidence>
<accession>A0A8R1I4Z5</accession>
<dbReference type="GO" id="GO:0003723">
    <property type="term" value="F:RNA binding"/>
    <property type="evidence" value="ECO:0007669"/>
    <property type="project" value="UniProtKB-UniRule"/>
</dbReference>
<dbReference type="GO" id="GO:0006368">
    <property type="term" value="P:transcription elongation by RNA polymerase II"/>
    <property type="evidence" value="ECO:0007669"/>
    <property type="project" value="InterPro"/>
</dbReference>
<evidence type="ECO:0000256" key="2">
    <source>
        <dbReference type="ARBA" id="ARBA00022884"/>
    </source>
</evidence>
<evidence type="ECO:0000259" key="5">
    <source>
        <dbReference type="PROSITE" id="PS50102"/>
    </source>
</evidence>
<dbReference type="InterPro" id="IPR000504">
    <property type="entry name" value="RRM_dom"/>
</dbReference>
<dbReference type="InterPro" id="IPR007149">
    <property type="entry name" value="Leo1"/>
</dbReference>
<reference evidence="6" key="2">
    <citation type="submission" date="2022-06" db="UniProtKB">
        <authorList>
            <consortium name="EnsemblMetazoa"/>
        </authorList>
    </citation>
    <scope>IDENTIFICATION</scope>
    <source>
        <strain evidence="6">DF5081</strain>
    </source>
</reference>
<feature type="compositionally biased region" description="Basic and acidic residues" evidence="4">
    <location>
        <begin position="196"/>
        <end position="226"/>
    </location>
</feature>
<feature type="domain" description="RRM" evidence="5">
    <location>
        <begin position="273"/>
        <end position="348"/>
    </location>
</feature>
<dbReference type="AlphaFoldDB" id="A0A8R1I4Z5"/>
<dbReference type="PROSITE" id="PS50102">
    <property type="entry name" value="RRM"/>
    <property type="match status" value="2"/>
</dbReference>
<dbReference type="EnsemblMetazoa" id="CJA17143.1">
    <property type="protein sequence ID" value="CJA17143.1"/>
    <property type="gene ID" value="WBGene00136347"/>
</dbReference>
<dbReference type="PANTHER" id="PTHR23236">
    <property type="entry name" value="EUKARYOTIC TRANSLATION INITIATION FACTOR 4B/4H"/>
    <property type="match status" value="1"/>
</dbReference>
<dbReference type="Gene3D" id="3.30.70.330">
    <property type="match status" value="2"/>
</dbReference>
<dbReference type="PANTHER" id="PTHR23236:SF119">
    <property type="entry name" value="NUCLEAR RNA-BINDING PROTEIN SART-3"/>
    <property type="match status" value="1"/>
</dbReference>
<proteinExistence type="predicted"/>
<feature type="domain" description="RRM" evidence="5">
    <location>
        <begin position="363"/>
        <end position="440"/>
    </location>
</feature>